<accession>A0A564SII4</accession>
<dbReference type="SUPFAM" id="SSF46785">
    <property type="entry name" value="Winged helix' DNA-binding domain"/>
    <property type="match status" value="1"/>
</dbReference>
<evidence type="ECO:0000313" key="2">
    <source>
        <dbReference type="Proteomes" id="UP000409147"/>
    </source>
</evidence>
<dbReference type="Proteomes" id="UP000409147">
    <property type="component" value="Unassembled WGS sequence"/>
</dbReference>
<evidence type="ECO:0008006" key="3">
    <source>
        <dbReference type="Google" id="ProtNLM"/>
    </source>
</evidence>
<dbReference type="AlphaFoldDB" id="A0A564SII4"/>
<dbReference type="RefSeq" id="WP_186290911.1">
    <property type="nucleotide sequence ID" value="NZ_CABHNB010000010.1"/>
</dbReference>
<protein>
    <recommendedName>
        <fullName evidence="3">WYL domain-containing protein</fullName>
    </recommendedName>
</protein>
<proteinExistence type="predicted"/>
<gene>
    <name evidence="1" type="ORF">ROSSTS7063_00656</name>
</gene>
<dbReference type="EMBL" id="CABHNB010000010">
    <property type="protein sequence ID" value="VUW95004.1"/>
    <property type="molecule type" value="Genomic_DNA"/>
</dbReference>
<organism evidence="1 2">
    <name type="scientific">Blautia obeum</name>
    <dbReference type="NCBI Taxonomy" id="40520"/>
    <lineage>
        <taxon>Bacteria</taxon>
        <taxon>Bacillati</taxon>
        <taxon>Bacillota</taxon>
        <taxon>Clostridia</taxon>
        <taxon>Lachnospirales</taxon>
        <taxon>Lachnospiraceae</taxon>
        <taxon>Blautia</taxon>
    </lineage>
</organism>
<sequence>MASFDQKLRTLYLMEILLERTDDEHMLNASELCTILDQEYGISTDRRTIYTEMEILDKFGLDVQQKKGKIPRHTGQNAITEGDLECILTKLL</sequence>
<name>A0A564SII4_9FIRM</name>
<reference evidence="1 2" key="1">
    <citation type="submission" date="2019-07" db="EMBL/GenBank/DDBJ databases">
        <authorList>
            <person name="Hibberd C M."/>
            <person name="Gehrig L. J."/>
            <person name="Chang H.-W."/>
            <person name="Venkatesh S."/>
        </authorList>
    </citation>
    <scope>NUCLEOTIDE SEQUENCE [LARGE SCALE GENOMIC DNA]</scope>
    <source>
        <strain evidence="1">Ruminococcus_obeum_SSTS_Bg7063</strain>
    </source>
</reference>
<dbReference type="InterPro" id="IPR036390">
    <property type="entry name" value="WH_DNA-bd_sf"/>
</dbReference>
<keyword evidence="2" id="KW-1185">Reference proteome</keyword>
<evidence type="ECO:0000313" key="1">
    <source>
        <dbReference type="EMBL" id="VUW95004.1"/>
    </source>
</evidence>